<reference evidence="1 2" key="1">
    <citation type="submission" date="2019-04" db="EMBL/GenBank/DDBJ databases">
        <title>Saccharibacteria TM7 genomes.</title>
        <authorList>
            <person name="Bor B."/>
            <person name="He X."/>
            <person name="Chen T."/>
            <person name="Dewhirst F.E."/>
        </authorList>
    </citation>
    <scope>NUCLEOTIDE SEQUENCE [LARGE SCALE GENOMIC DNA]</scope>
    <source>
        <strain evidence="1 2">BB001</strain>
    </source>
</reference>
<protein>
    <recommendedName>
        <fullName evidence="3">Pentapeptide repeat-containing protein</fullName>
    </recommendedName>
</protein>
<dbReference type="OrthoDB" id="9786535at2"/>
<evidence type="ECO:0008006" key="3">
    <source>
        <dbReference type="Google" id="ProtNLM"/>
    </source>
</evidence>
<dbReference type="Proteomes" id="UP000310639">
    <property type="component" value="Chromosome"/>
</dbReference>
<gene>
    <name evidence="1" type="ORF">FBF37_02160</name>
</gene>
<accession>A0A4V1GDM1</accession>
<dbReference type="RefSeq" id="WP_138079047.1">
    <property type="nucleotide sequence ID" value="NZ_CP040004.1"/>
</dbReference>
<proteinExistence type="predicted"/>
<evidence type="ECO:0000313" key="1">
    <source>
        <dbReference type="EMBL" id="QCT42266.1"/>
    </source>
</evidence>
<dbReference type="KEGG" id="nft:FBF37_02160"/>
<evidence type="ECO:0000313" key="2">
    <source>
        <dbReference type="Proteomes" id="UP000310639"/>
    </source>
</evidence>
<organism evidence="1 2">
    <name type="scientific">Candidatus Nanosynbacter featherlites</name>
    <dbReference type="NCBI Taxonomy" id="2572088"/>
    <lineage>
        <taxon>Bacteria</taxon>
        <taxon>Candidatus Saccharimonadota</taxon>
        <taxon>Candidatus Saccharimonadia</taxon>
        <taxon>Candidatus Nanosynbacterales</taxon>
        <taxon>Candidatus Nanosynbacteraceae</taxon>
        <taxon>Candidatus Nanosynbacter</taxon>
    </lineage>
</organism>
<name>A0A4V1GDM1_9BACT</name>
<dbReference type="EMBL" id="CP040004">
    <property type="protein sequence ID" value="QCT42266.1"/>
    <property type="molecule type" value="Genomic_DNA"/>
</dbReference>
<keyword evidence="2" id="KW-1185">Reference proteome</keyword>
<sequence length="142" mass="16397">MRFTDKIAAAIRTNDFSTYQRERYPDIQEGEIVRFVDEDFSGVDFGQFVMGFFVFENCNLDGAKHIYGQPIYFTNSSVRNVDFCGMKAIIEAKDCDFRGMKYDKETQFVYGSGELAARSRFVNCQFDEEVCEFLVQQGVEIS</sequence>
<dbReference type="AlphaFoldDB" id="A0A4V1GDM1"/>
<dbReference type="SUPFAM" id="SSF141571">
    <property type="entry name" value="Pentapeptide repeat-like"/>
    <property type="match status" value="1"/>
</dbReference>